<feature type="region of interest" description="Disordered" evidence="1">
    <location>
        <begin position="281"/>
        <end position="352"/>
    </location>
</feature>
<reference evidence="5" key="1">
    <citation type="submission" date="2016-06" db="UniProtKB">
        <authorList>
            <consortium name="WormBaseParasite"/>
        </authorList>
    </citation>
    <scope>IDENTIFICATION</scope>
</reference>
<accession>A0A183A995</accession>
<evidence type="ECO:0000256" key="1">
    <source>
        <dbReference type="SAM" id="MobiDB-lite"/>
    </source>
</evidence>
<reference evidence="3 4" key="2">
    <citation type="submission" date="2018-11" db="EMBL/GenBank/DDBJ databases">
        <authorList>
            <consortium name="Pathogen Informatics"/>
        </authorList>
    </citation>
    <scope>NUCLEOTIDE SEQUENCE [LARGE SCALE GENOMIC DNA]</scope>
    <source>
        <strain evidence="3 4">Egypt</strain>
    </source>
</reference>
<keyword evidence="2" id="KW-0812">Transmembrane</keyword>
<evidence type="ECO:0000256" key="2">
    <source>
        <dbReference type="SAM" id="Phobius"/>
    </source>
</evidence>
<feature type="compositionally biased region" description="Basic and acidic residues" evidence="1">
    <location>
        <begin position="287"/>
        <end position="314"/>
    </location>
</feature>
<evidence type="ECO:0000313" key="3">
    <source>
        <dbReference type="EMBL" id="VDP69778.1"/>
    </source>
</evidence>
<dbReference type="EMBL" id="UZAN01040472">
    <property type="protein sequence ID" value="VDP69778.1"/>
    <property type="molecule type" value="Genomic_DNA"/>
</dbReference>
<dbReference type="OrthoDB" id="6239655at2759"/>
<keyword evidence="4" id="KW-1185">Reference proteome</keyword>
<name>A0A183A995_9TREM</name>
<protein>
    <submittedName>
        <fullName evidence="3 5">Uncharacterized protein</fullName>
    </submittedName>
</protein>
<gene>
    <name evidence="3" type="ORF">ECPE_LOCUS3530</name>
</gene>
<sequence length="544" mass="61253">MCPDYFRYTCALNLALQLHLSVWDLERTDTSTTPTHNDDFDGISDWSELNHVPFEGDYLSLDLPPIGLTRDLWLRLVECCRGLSPHLAPGESDCNHVTIDTPTLGQTNGDCEHPMVPVTVPGVDRLPSPTSNGEHHFTRVHEFSAKEEQLRAHAHDLAQPEPETVPGEPGPVEERIAMLTNCRHTGQDSTKIASTRKNEDYLPGMWSEMTAAPFTWRPERLEDGVVPMAGYNTNNAWCTETDCSLGAASKTPGETWDGGKPCLRLHNVIVRDRRVKTVNGANWNVNGDERKGDQVNEHDSSECDTDQNHRHLDMGGDDDGDDEEEDEEDGEENSSHEQELPSTPPTSKLVRRVSILRLPSLNTDGEPVKSPPKRVRFSLGAAHPSPALEAEYGGRSNRRRLLDFARRRQLLTRMGGPHPSDGLDSPYHFLVQANIYLLHWFARCLRGFFRLLYSLFSVRWSLFLLILVAFSLLIGFIILFCSFTLQMPWEQLLSGLPDTQSANDSTRLTSGSATAMSSSNELVCRSVFHWLRDYLPIRQIMRLF</sequence>
<evidence type="ECO:0000313" key="5">
    <source>
        <dbReference type="WBParaSite" id="ECPE_0000353301-mRNA-1"/>
    </source>
</evidence>
<organism evidence="5">
    <name type="scientific">Echinostoma caproni</name>
    <dbReference type="NCBI Taxonomy" id="27848"/>
    <lineage>
        <taxon>Eukaryota</taxon>
        <taxon>Metazoa</taxon>
        <taxon>Spiralia</taxon>
        <taxon>Lophotrochozoa</taxon>
        <taxon>Platyhelminthes</taxon>
        <taxon>Trematoda</taxon>
        <taxon>Digenea</taxon>
        <taxon>Plagiorchiida</taxon>
        <taxon>Echinostomata</taxon>
        <taxon>Echinostomatoidea</taxon>
        <taxon>Echinostomatidae</taxon>
        <taxon>Echinostoma</taxon>
    </lineage>
</organism>
<dbReference type="Proteomes" id="UP000272942">
    <property type="component" value="Unassembled WGS sequence"/>
</dbReference>
<feature type="transmembrane region" description="Helical" evidence="2">
    <location>
        <begin position="460"/>
        <end position="485"/>
    </location>
</feature>
<evidence type="ECO:0000313" key="4">
    <source>
        <dbReference type="Proteomes" id="UP000272942"/>
    </source>
</evidence>
<dbReference type="AlphaFoldDB" id="A0A183A995"/>
<keyword evidence="2" id="KW-1133">Transmembrane helix</keyword>
<proteinExistence type="predicted"/>
<feature type="compositionally biased region" description="Acidic residues" evidence="1">
    <location>
        <begin position="315"/>
        <end position="332"/>
    </location>
</feature>
<keyword evidence="2" id="KW-0472">Membrane</keyword>
<dbReference type="WBParaSite" id="ECPE_0000353301-mRNA-1">
    <property type="protein sequence ID" value="ECPE_0000353301-mRNA-1"/>
    <property type="gene ID" value="ECPE_0000353301"/>
</dbReference>